<organism evidence="1 2">
    <name type="scientific">Thermithiobacillus plumbiphilus</name>
    <dbReference type="NCBI Taxonomy" id="1729899"/>
    <lineage>
        <taxon>Bacteria</taxon>
        <taxon>Pseudomonadati</taxon>
        <taxon>Pseudomonadota</taxon>
        <taxon>Acidithiobacillia</taxon>
        <taxon>Acidithiobacillales</taxon>
        <taxon>Thermithiobacillaceae</taxon>
        <taxon>Thermithiobacillus</taxon>
    </lineage>
</organism>
<accession>A0ABU9D478</accession>
<dbReference type="RefSeq" id="WP_341369434.1">
    <property type="nucleotide sequence ID" value="NZ_JBBPCO010000001.1"/>
</dbReference>
<dbReference type="InterPro" id="IPR038695">
    <property type="entry name" value="Saro_0823-like_sf"/>
</dbReference>
<name>A0ABU9D478_9PROT</name>
<sequence>MRSGRTESGLIVVGTSHFQYGIQKHNDAAKGTLMRFQSTIFLLLVLCSACARPPEAQHDQVSFLDNNHHVLATVAVEIADTHAKQTRGLMGRRLPDDDRHGMLFVFENAAPRVFWMHNTPGPLDMIFMDESGRVLNIVENAAPYSRQHHASHGPARYVVEVPGGFAARHRILPGTRMGF</sequence>
<proteinExistence type="predicted"/>
<evidence type="ECO:0000313" key="2">
    <source>
        <dbReference type="Proteomes" id="UP001446205"/>
    </source>
</evidence>
<dbReference type="Gene3D" id="2.60.120.1140">
    <property type="entry name" value="Protein of unknown function DUF192"/>
    <property type="match status" value="1"/>
</dbReference>
<dbReference type="Proteomes" id="UP001446205">
    <property type="component" value="Unassembled WGS sequence"/>
</dbReference>
<dbReference type="PANTHER" id="PTHR37953">
    <property type="entry name" value="UPF0127 PROTEIN MJ1496"/>
    <property type="match status" value="1"/>
</dbReference>
<protein>
    <submittedName>
        <fullName evidence="1">DUF192 domain-containing protein</fullName>
    </submittedName>
</protein>
<dbReference type="PANTHER" id="PTHR37953:SF1">
    <property type="entry name" value="UPF0127 PROTEIN MJ1496"/>
    <property type="match status" value="1"/>
</dbReference>
<gene>
    <name evidence="1" type="ORF">WOB96_01195</name>
</gene>
<dbReference type="InterPro" id="IPR003795">
    <property type="entry name" value="DUF192"/>
</dbReference>
<comment type="caution">
    <text evidence="1">The sequence shown here is derived from an EMBL/GenBank/DDBJ whole genome shotgun (WGS) entry which is preliminary data.</text>
</comment>
<reference evidence="1 2" key="1">
    <citation type="submission" date="2024-04" db="EMBL/GenBank/DDBJ databases">
        <authorList>
            <person name="Abashina T."/>
            <person name="Shaikin A."/>
        </authorList>
    </citation>
    <scope>NUCLEOTIDE SEQUENCE [LARGE SCALE GENOMIC DNA]</scope>
    <source>
        <strain evidence="1 2">AAFK</strain>
    </source>
</reference>
<keyword evidence="2" id="KW-1185">Reference proteome</keyword>
<dbReference type="EMBL" id="JBBPCO010000001">
    <property type="protein sequence ID" value="MEK8088369.1"/>
    <property type="molecule type" value="Genomic_DNA"/>
</dbReference>
<evidence type="ECO:0000313" key="1">
    <source>
        <dbReference type="EMBL" id="MEK8088369.1"/>
    </source>
</evidence>
<dbReference type="Pfam" id="PF02643">
    <property type="entry name" value="DUF192"/>
    <property type="match status" value="1"/>
</dbReference>